<proteinExistence type="predicted"/>
<keyword evidence="2" id="KW-1185">Reference proteome</keyword>
<accession>A0A3P7PGP9</accession>
<reference evidence="1 2" key="1">
    <citation type="submission" date="2018-11" db="EMBL/GenBank/DDBJ databases">
        <authorList>
            <consortium name="Pathogen Informatics"/>
        </authorList>
    </citation>
    <scope>NUCLEOTIDE SEQUENCE [LARGE SCALE GENOMIC DNA]</scope>
</reference>
<dbReference type="EMBL" id="UYRU01070005">
    <property type="protein sequence ID" value="VDN19202.1"/>
    <property type="molecule type" value="Genomic_DNA"/>
</dbReference>
<dbReference type="Proteomes" id="UP000281553">
    <property type="component" value="Unassembled WGS sequence"/>
</dbReference>
<protein>
    <submittedName>
        <fullName evidence="1">Uncharacterized protein</fullName>
    </submittedName>
</protein>
<evidence type="ECO:0000313" key="2">
    <source>
        <dbReference type="Proteomes" id="UP000281553"/>
    </source>
</evidence>
<evidence type="ECO:0000313" key="1">
    <source>
        <dbReference type="EMBL" id="VDN19202.1"/>
    </source>
</evidence>
<sequence>MPMQLRPRCPCCGCRQLPPAGNSPRLDQQDPCGYDPTDPCDQMLYEEYYQSFAEVCPPHRRYCAQLQRAMHTPCCVASGPQAQAYMVTSPQPAAPIPTPPPQGQCYGNPNGGYDPCCCEGQSAQPCYERRRQC</sequence>
<name>A0A3P7PGP9_DIBLA</name>
<dbReference type="AlphaFoldDB" id="A0A3P7PGP9"/>
<gene>
    <name evidence="1" type="ORF">DILT_LOCUS13371</name>
</gene>
<organism evidence="1 2">
    <name type="scientific">Dibothriocephalus latus</name>
    <name type="common">Fish tapeworm</name>
    <name type="synonym">Diphyllobothrium latum</name>
    <dbReference type="NCBI Taxonomy" id="60516"/>
    <lineage>
        <taxon>Eukaryota</taxon>
        <taxon>Metazoa</taxon>
        <taxon>Spiralia</taxon>
        <taxon>Lophotrochozoa</taxon>
        <taxon>Platyhelminthes</taxon>
        <taxon>Cestoda</taxon>
        <taxon>Eucestoda</taxon>
        <taxon>Diphyllobothriidea</taxon>
        <taxon>Diphyllobothriidae</taxon>
        <taxon>Dibothriocephalus</taxon>
    </lineage>
</organism>
<dbReference type="OrthoDB" id="6280186at2759"/>